<name>A0A939NSB7_KLEPN</name>
<reference evidence="1" key="1">
    <citation type="submission" date="2021-03" db="EMBL/GenBank/DDBJ databases">
        <title>Molecular epidemiology and mechanisms of colistin and carbapenem resistance in Enterobacteriaceae from clinical isolates, the environment and porcine samples in Pretoria, South Africa.</title>
        <authorList>
            <person name="Bogoshi D."/>
            <person name="Mbelle N.M."/>
            <person name="Naidoo V."/>
            <person name="Osei Sekyere J."/>
        </authorList>
    </citation>
    <scope>NUCLEOTIDE SEQUENCE</scope>
    <source>
        <strain evidence="1">C034</strain>
    </source>
</reference>
<protein>
    <submittedName>
        <fullName evidence="1">Uncharacterized protein</fullName>
    </submittedName>
</protein>
<dbReference type="Proteomes" id="UP000664620">
    <property type="component" value="Unassembled WGS sequence"/>
</dbReference>
<comment type="caution">
    <text evidence="1">The sequence shown here is derived from an EMBL/GenBank/DDBJ whole genome shotgun (WGS) entry which is preliminary data.</text>
</comment>
<organism evidence="1 2">
    <name type="scientific">Klebsiella pneumoniae</name>
    <dbReference type="NCBI Taxonomy" id="573"/>
    <lineage>
        <taxon>Bacteria</taxon>
        <taxon>Pseudomonadati</taxon>
        <taxon>Pseudomonadota</taxon>
        <taxon>Gammaproteobacteria</taxon>
        <taxon>Enterobacterales</taxon>
        <taxon>Enterobacteriaceae</taxon>
        <taxon>Klebsiella/Raoultella group</taxon>
        <taxon>Klebsiella</taxon>
        <taxon>Klebsiella pneumoniae complex</taxon>
    </lineage>
</organism>
<proteinExistence type="predicted"/>
<evidence type="ECO:0000313" key="1">
    <source>
        <dbReference type="EMBL" id="MBO2029595.1"/>
    </source>
</evidence>
<gene>
    <name evidence="1" type="ORF">J4734_24330</name>
</gene>
<evidence type="ECO:0000313" key="2">
    <source>
        <dbReference type="Proteomes" id="UP000664620"/>
    </source>
</evidence>
<sequence length="60" mass="6647">MIVRTRCQSTARSPLTLNHHHDLVSRRLPEARSQHAAAGYARWKAGLKQSVQGGRAKTAI</sequence>
<dbReference type="EMBL" id="JAGETO010000141">
    <property type="protein sequence ID" value="MBO2029595.1"/>
    <property type="molecule type" value="Genomic_DNA"/>
</dbReference>
<accession>A0A939NSB7</accession>
<dbReference type="AlphaFoldDB" id="A0A939NSB7"/>